<keyword evidence="10" id="KW-1185">Reference proteome</keyword>
<dbReference type="PANTHER" id="PTHR30619">
    <property type="entry name" value="DNA INTERNALIZATION/COMPETENCE PROTEIN COMEC/REC2"/>
    <property type="match status" value="1"/>
</dbReference>
<protein>
    <submittedName>
        <fullName evidence="9">ComEC/Rec2 family competence protein</fullName>
    </submittedName>
    <submittedName>
        <fullName evidence="8">Competence protein ComEC</fullName>
    </submittedName>
</protein>
<evidence type="ECO:0000313" key="9">
    <source>
        <dbReference type="EMBL" id="TGG87861.1"/>
    </source>
</evidence>
<feature type="transmembrane region" description="Helical" evidence="6">
    <location>
        <begin position="189"/>
        <end position="211"/>
    </location>
</feature>
<feature type="transmembrane region" description="Helical" evidence="6">
    <location>
        <begin position="242"/>
        <end position="268"/>
    </location>
</feature>
<evidence type="ECO:0000256" key="2">
    <source>
        <dbReference type="ARBA" id="ARBA00022475"/>
    </source>
</evidence>
<feature type="transmembrane region" description="Helical" evidence="6">
    <location>
        <begin position="391"/>
        <end position="410"/>
    </location>
</feature>
<keyword evidence="5 6" id="KW-0472">Membrane</keyword>
<dbReference type="STRING" id="28234.SAMN04488588_1542"/>
<sequence length="415" mass="47331">MHKKEPLFLYIFLTSILLITISKINLTAGILTAVIIFTIFMFFFKKKTVYLLLAIIPLITMNYTVFQGDVAILGKIIDKKYSNYKVLSEKIYINDRWESHREIYSFNYNKFSVETIKNGNNVYINGYLNNNYLKAEYVAMSDNNSFLQIKDKAIIRYQNIEDYTVRDIMMSSIMGGLTNKETFKKTGTLHLFAVSGFHVFIIFGILKYLLFPFNYKIKNILISLIMVSYLALTGFSPSSVRAVSLIVGIILFKSLGINVYSINILGLIGFVNLIILPSSIYNVGFQMSYSAAFMILITNETIKSEKLKVVLIPLASFIGIMPFSIIYFEQLAPIGMLITPFLSIIMGCIIFLSLLYLLLQNRTIEVISTALITGTIAVTEVFTKLPMLENLTFFSLIIWSVIFSVYLLFLNKIEE</sequence>
<evidence type="ECO:0000256" key="4">
    <source>
        <dbReference type="ARBA" id="ARBA00022989"/>
    </source>
</evidence>
<feature type="transmembrane region" description="Helical" evidence="6">
    <location>
        <begin position="217"/>
        <end position="235"/>
    </location>
</feature>
<evidence type="ECO:0000256" key="5">
    <source>
        <dbReference type="ARBA" id="ARBA00023136"/>
    </source>
</evidence>
<gene>
    <name evidence="9" type="ORF">E4650_05845</name>
    <name evidence="8" type="ORF">SAMN04488588_1542</name>
</gene>
<evidence type="ECO:0000256" key="6">
    <source>
        <dbReference type="SAM" id="Phobius"/>
    </source>
</evidence>
<dbReference type="Proteomes" id="UP000199322">
    <property type="component" value="Unassembled WGS sequence"/>
</dbReference>
<proteinExistence type="predicted"/>
<dbReference type="GO" id="GO:0005886">
    <property type="term" value="C:plasma membrane"/>
    <property type="evidence" value="ECO:0007669"/>
    <property type="project" value="UniProtKB-SubCell"/>
</dbReference>
<feature type="transmembrane region" description="Helical" evidence="6">
    <location>
        <begin position="334"/>
        <end position="359"/>
    </location>
</feature>
<reference evidence="9 11" key="2">
    <citation type="submission" date="2019-04" db="EMBL/GenBank/DDBJ databases">
        <title>Draft genome sequence data and analysis of a Fermenting Bacterium, Geotoga petraea strain HO-Geo1, isolated from heavy-oil petroleum reservoir in Russia.</title>
        <authorList>
            <person name="Grouzdev D.S."/>
            <person name="Semenova E.M."/>
            <person name="Sokolova D.S."/>
            <person name="Tourova T.P."/>
            <person name="Poltaraus A.B."/>
            <person name="Nazina T.N."/>
        </authorList>
    </citation>
    <scope>NUCLEOTIDE SEQUENCE [LARGE SCALE GENOMIC DNA]</scope>
    <source>
        <strain evidence="9 11">HO-Geo1</strain>
    </source>
</reference>
<dbReference type="InterPro" id="IPR004477">
    <property type="entry name" value="ComEC_N"/>
</dbReference>
<feature type="transmembrane region" description="Helical" evidence="6">
    <location>
        <begin position="366"/>
        <end position="385"/>
    </location>
</feature>
<dbReference type="PANTHER" id="PTHR30619:SF7">
    <property type="entry name" value="BETA-LACTAMASE DOMAIN PROTEIN"/>
    <property type="match status" value="1"/>
</dbReference>
<dbReference type="EMBL" id="SRME01000003">
    <property type="protein sequence ID" value="TGG87861.1"/>
    <property type="molecule type" value="Genomic_DNA"/>
</dbReference>
<dbReference type="EMBL" id="FMYV01000006">
    <property type="protein sequence ID" value="SDC67321.1"/>
    <property type="molecule type" value="Genomic_DNA"/>
</dbReference>
<evidence type="ECO:0000259" key="7">
    <source>
        <dbReference type="Pfam" id="PF03772"/>
    </source>
</evidence>
<evidence type="ECO:0000256" key="3">
    <source>
        <dbReference type="ARBA" id="ARBA00022692"/>
    </source>
</evidence>
<feature type="transmembrane region" description="Helical" evidence="6">
    <location>
        <begin position="274"/>
        <end position="297"/>
    </location>
</feature>
<comment type="subcellular location">
    <subcellularLocation>
        <location evidence="1">Cell membrane</location>
        <topology evidence="1">Multi-pass membrane protein</topology>
    </subcellularLocation>
</comment>
<dbReference type="OrthoDB" id="9761531at2"/>
<dbReference type="RefSeq" id="WP_091404443.1">
    <property type="nucleotide sequence ID" value="NZ_FMYV01000006.1"/>
</dbReference>
<organism evidence="8 10">
    <name type="scientific">Geotoga petraea</name>
    <dbReference type="NCBI Taxonomy" id="28234"/>
    <lineage>
        <taxon>Bacteria</taxon>
        <taxon>Thermotogati</taxon>
        <taxon>Thermotogota</taxon>
        <taxon>Thermotogae</taxon>
        <taxon>Petrotogales</taxon>
        <taxon>Petrotogaceae</taxon>
        <taxon>Geotoga</taxon>
    </lineage>
</organism>
<evidence type="ECO:0000313" key="10">
    <source>
        <dbReference type="Proteomes" id="UP000199322"/>
    </source>
</evidence>
<name>A0A1G6NI59_9BACT</name>
<dbReference type="Proteomes" id="UP000297288">
    <property type="component" value="Unassembled WGS sequence"/>
</dbReference>
<feature type="transmembrane region" description="Helical" evidence="6">
    <location>
        <begin position="49"/>
        <end position="66"/>
    </location>
</feature>
<evidence type="ECO:0000313" key="11">
    <source>
        <dbReference type="Proteomes" id="UP000297288"/>
    </source>
</evidence>
<dbReference type="NCBIfam" id="TIGR00360">
    <property type="entry name" value="ComEC_N-term"/>
    <property type="match status" value="1"/>
</dbReference>
<keyword evidence="2" id="KW-1003">Cell membrane</keyword>
<feature type="transmembrane region" description="Helical" evidence="6">
    <location>
        <begin position="309"/>
        <end position="328"/>
    </location>
</feature>
<evidence type="ECO:0000256" key="1">
    <source>
        <dbReference type="ARBA" id="ARBA00004651"/>
    </source>
</evidence>
<keyword evidence="4 6" id="KW-1133">Transmembrane helix</keyword>
<reference evidence="8 10" key="1">
    <citation type="submission" date="2016-10" db="EMBL/GenBank/DDBJ databases">
        <authorList>
            <person name="de Groot N.N."/>
        </authorList>
    </citation>
    <scope>NUCLEOTIDE SEQUENCE [LARGE SCALE GENOMIC DNA]</scope>
    <source>
        <strain evidence="8 10">WG14</strain>
    </source>
</reference>
<dbReference type="InterPro" id="IPR052159">
    <property type="entry name" value="Competence_DNA_uptake"/>
</dbReference>
<keyword evidence="3 6" id="KW-0812">Transmembrane</keyword>
<dbReference type="Pfam" id="PF03772">
    <property type="entry name" value="Competence"/>
    <property type="match status" value="1"/>
</dbReference>
<evidence type="ECO:0000313" key="8">
    <source>
        <dbReference type="EMBL" id="SDC67321.1"/>
    </source>
</evidence>
<feature type="domain" description="ComEC/Rec2-related protein" evidence="7">
    <location>
        <begin position="180"/>
        <end position="408"/>
    </location>
</feature>
<accession>A0A1G6NI59</accession>
<dbReference type="AlphaFoldDB" id="A0A1G6NI59"/>
<feature type="transmembrane region" description="Helical" evidence="6">
    <location>
        <begin position="12"/>
        <end position="43"/>
    </location>
</feature>